<dbReference type="AlphaFoldDB" id="A0A6V8L0U9"/>
<dbReference type="PANTHER" id="PTHR37422">
    <property type="entry name" value="TEICHURONIC ACID BIOSYNTHESIS PROTEIN TUAE"/>
    <property type="match status" value="1"/>
</dbReference>
<feature type="transmembrane region" description="Helical" evidence="5">
    <location>
        <begin position="208"/>
        <end position="225"/>
    </location>
</feature>
<feature type="domain" description="O-antigen ligase-related" evidence="6">
    <location>
        <begin position="214"/>
        <end position="348"/>
    </location>
</feature>
<feature type="transmembrane region" description="Helical" evidence="5">
    <location>
        <begin position="255"/>
        <end position="271"/>
    </location>
</feature>
<feature type="transmembrane region" description="Helical" evidence="5">
    <location>
        <begin position="182"/>
        <end position="201"/>
    </location>
</feature>
<evidence type="ECO:0000313" key="8">
    <source>
        <dbReference type="Proteomes" id="UP000482960"/>
    </source>
</evidence>
<keyword evidence="4 5" id="KW-0472">Membrane</keyword>
<evidence type="ECO:0000259" key="6">
    <source>
        <dbReference type="Pfam" id="PF04932"/>
    </source>
</evidence>
<dbReference type="Proteomes" id="UP000482960">
    <property type="component" value="Unassembled WGS sequence"/>
</dbReference>
<dbReference type="RefSeq" id="WP_173075513.1">
    <property type="nucleotide sequence ID" value="NZ_BAABJB010000006.1"/>
</dbReference>
<dbReference type="PANTHER" id="PTHR37422:SF13">
    <property type="entry name" value="LIPOPOLYSACCHARIDE BIOSYNTHESIS PROTEIN PA4999-RELATED"/>
    <property type="match status" value="1"/>
</dbReference>
<reference evidence="7 8" key="2">
    <citation type="submission" date="2020-03" db="EMBL/GenBank/DDBJ databases">
        <authorList>
            <person name="Ichikawa N."/>
            <person name="Kimura A."/>
            <person name="Kitahashi Y."/>
            <person name="Uohara A."/>
        </authorList>
    </citation>
    <scope>NUCLEOTIDE SEQUENCE [LARGE SCALE GENOMIC DNA]</scope>
    <source>
        <strain evidence="7 8">NBRC 108638</strain>
    </source>
</reference>
<feature type="transmembrane region" description="Helical" evidence="5">
    <location>
        <begin position="135"/>
        <end position="154"/>
    </location>
</feature>
<feature type="transmembrane region" description="Helical" evidence="5">
    <location>
        <begin position="105"/>
        <end position="123"/>
    </location>
</feature>
<dbReference type="Pfam" id="PF04932">
    <property type="entry name" value="Wzy_C"/>
    <property type="match status" value="1"/>
</dbReference>
<gene>
    <name evidence="7" type="ORF">Prum_018810</name>
</gene>
<sequence>MRVGTAVSSRSAALFLALLIVSIGLGPRFRLGALDEGRAIDIRPQDLLLPIAALVAYTSALGTVLTGGRQAWWRWFTIACYSAVLVTVVHLLIDDEVTAVRRLAFLGRHLLLFAVAAVVYALYRRIGVDAGKFALRLLVAVIATNASWVAYQVLTGQATVLIGRTAGDQVGSYGPRLIGEPSSAGTGTFFAFAAVLALAAYRAKLMRAATAVLLFLTAAGCAYLAESRTALVSIICLVGLFVAQSSQGRLSLGSRIALVTAIGSAAAWYVIHNHSERLSASGLDRGAQDRLQAVWAPIFHRLADDPVFLILGAGPGGLPSPALPVTEAHNIVLRAWLDFGLVGGILFLAALSIVAAQAYRVCRDPGSEPFTKLYAELAALYALVVAITGVALDSLTTVTSTHLLMLAVGLFAGAYAAQASTR</sequence>
<protein>
    <recommendedName>
        <fullName evidence="6">O-antigen ligase-related domain-containing protein</fullName>
    </recommendedName>
</protein>
<comment type="subcellular location">
    <subcellularLocation>
        <location evidence="1">Membrane</location>
        <topology evidence="1">Multi-pass membrane protein</topology>
    </subcellularLocation>
</comment>
<dbReference type="GO" id="GO:0016020">
    <property type="term" value="C:membrane"/>
    <property type="evidence" value="ECO:0007669"/>
    <property type="project" value="UniProtKB-SubCell"/>
</dbReference>
<keyword evidence="3 5" id="KW-1133">Transmembrane helix</keyword>
<feature type="transmembrane region" description="Helical" evidence="5">
    <location>
        <begin position="398"/>
        <end position="417"/>
    </location>
</feature>
<feature type="transmembrane region" description="Helical" evidence="5">
    <location>
        <begin position="373"/>
        <end position="392"/>
    </location>
</feature>
<accession>A0A6V8L0U9</accession>
<keyword evidence="8" id="KW-1185">Reference proteome</keyword>
<feature type="transmembrane region" description="Helical" evidence="5">
    <location>
        <begin position="72"/>
        <end position="93"/>
    </location>
</feature>
<keyword evidence="2 5" id="KW-0812">Transmembrane</keyword>
<evidence type="ECO:0000256" key="5">
    <source>
        <dbReference type="SAM" id="Phobius"/>
    </source>
</evidence>
<dbReference type="EMBL" id="BLPG01000001">
    <property type="protein sequence ID" value="GFJ88239.1"/>
    <property type="molecule type" value="Genomic_DNA"/>
</dbReference>
<reference evidence="7 8" key="1">
    <citation type="submission" date="2020-03" db="EMBL/GenBank/DDBJ databases">
        <title>Whole genome shotgun sequence of Phytohabitans rumicis NBRC 108638.</title>
        <authorList>
            <person name="Komaki H."/>
            <person name="Tamura T."/>
        </authorList>
    </citation>
    <scope>NUCLEOTIDE SEQUENCE [LARGE SCALE GENOMIC DNA]</scope>
    <source>
        <strain evidence="7 8">NBRC 108638</strain>
    </source>
</reference>
<evidence type="ECO:0000256" key="1">
    <source>
        <dbReference type="ARBA" id="ARBA00004141"/>
    </source>
</evidence>
<evidence type="ECO:0000256" key="3">
    <source>
        <dbReference type="ARBA" id="ARBA00022989"/>
    </source>
</evidence>
<dbReference type="InterPro" id="IPR051533">
    <property type="entry name" value="WaaL-like"/>
</dbReference>
<comment type="caution">
    <text evidence="7">The sequence shown here is derived from an EMBL/GenBank/DDBJ whole genome shotgun (WGS) entry which is preliminary data.</text>
</comment>
<proteinExistence type="predicted"/>
<organism evidence="7 8">
    <name type="scientific">Phytohabitans rumicis</name>
    <dbReference type="NCBI Taxonomy" id="1076125"/>
    <lineage>
        <taxon>Bacteria</taxon>
        <taxon>Bacillati</taxon>
        <taxon>Actinomycetota</taxon>
        <taxon>Actinomycetes</taxon>
        <taxon>Micromonosporales</taxon>
        <taxon>Micromonosporaceae</taxon>
    </lineage>
</organism>
<evidence type="ECO:0000256" key="2">
    <source>
        <dbReference type="ARBA" id="ARBA00022692"/>
    </source>
</evidence>
<name>A0A6V8L0U9_9ACTN</name>
<dbReference type="InterPro" id="IPR007016">
    <property type="entry name" value="O-antigen_ligase-rel_domated"/>
</dbReference>
<feature type="transmembrane region" description="Helical" evidence="5">
    <location>
        <begin position="48"/>
        <end position="65"/>
    </location>
</feature>
<evidence type="ECO:0000313" key="7">
    <source>
        <dbReference type="EMBL" id="GFJ88239.1"/>
    </source>
</evidence>
<feature type="transmembrane region" description="Helical" evidence="5">
    <location>
        <begin position="339"/>
        <end position="361"/>
    </location>
</feature>
<evidence type="ECO:0000256" key="4">
    <source>
        <dbReference type="ARBA" id="ARBA00023136"/>
    </source>
</evidence>